<evidence type="ECO:0000313" key="2">
    <source>
        <dbReference type="EMBL" id="BBX22821.1"/>
    </source>
</evidence>
<gene>
    <name evidence="2" type="ORF">MTER_22320</name>
</gene>
<proteinExistence type="predicted"/>
<reference evidence="2 3" key="1">
    <citation type="journal article" date="2019" name="Emerg. Microbes Infect.">
        <title>Comprehensive subspecies identification of 175 nontuberculous mycobacteria species based on 7547 genomic profiles.</title>
        <authorList>
            <person name="Matsumoto Y."/>
            <person name="Kinjo T."/>
            <person name="Motooka D."/>
            <person name="Nabeya D."/>
            <person name="Jung N."/>
            <person name="Uechi K."/>
            <person name="Horii T."/>
            <person name="Iida T."/>
            <person name="Fujita J."/>
            <person name="Nakamura S."/>
        </authorList>
    </citation>
    <scope>NUCLEOTIDE SEQUENCE [LARGE SCALE GENOMIC DNA]</scope>
    <source>
        <strain evidence="2 3">JCM 12143</strain>
    </source>
</reference>
<feature type="compositionally biased region" description="Gly residues" evidence="1">
    <location>
        <begin position="15"/>
        <end position="25"/>
    </location>
</feature>
<sequence length="94" mass="9849">MSVWDSIGAAPGFGQRWGGRSGASGHGRPNGERAFAQAQQLGSSTRHSVINASLRELGGTSSAGPVAMGAQHTARDWECQVPRGCWLSMLHDTS</sequence>
<keyword evidence="3" id="KW-1185">Reference proteome</keyword>
<protein>
    <submittedName>
        <fullName evidence="2">Uncharacterized protein</fullName>
    </submittedName>
</protein>
<dbReference type="AlphaFoldDB" id="A0AAD1HY77"/>
<evidence type="ECO:0000256" key="1">
    <source>
        <dbReference type="SAM" id="MobiDB-lite"/>
    </source>
</evidence>
<dbReference type="EMBL" id="AP022564">
    <property type="protein sequence ID" value="BBX22821.1"/>
    <property type="molecule type" value="Genomic_DNA"/>
</dbReference>
<name>A0AAD1HY77_9MYCO</name>
<evidence type="ECO:0000313" key="3">
    <source>
        <dbReference type="Proteomes" id="UP000467636"/>
    </source>
</evidence>
<organism evidence="2 3">
    <name type="scientific">Mycolicibacter terrae</name>
    <dbReference type="NCBI Taxonomy" id="1788"/>
    <lineage>
        <taxon>Bacteria</taxon>
        <taxon>Bacillati</taxon>
        <taxon>Actinomycetota</taxon>
        <taxon>Actinomycetes</taxon>
        <taxon>Mycobacteriales</taxon>
        <taxon>Mycobacteriaceae</taxon>
        <taxon>Mycolicibacter</taxon>
    </lineage>
</organism>
<feature type="region of interest" description="Disordered" evidence="1">
    <location>
        <begin position="1"/>
        <end position="31"/>
    </location>
</feature>
<dbReference type="Proteomes" id="UP000467636">
    <property type="component" value="Chromosome"/>
</dbReference>
<accession>A0AAD1HY77</accession>